<reference evidence="2" key="1">
    <citation type="submission" date="2021-01" db="EMBL/GenBank/DDBJ databases">
        <title>Modified the classification status of verrucomicrobia.</title>
        <authorList>
            <person name="Feng X."/>
        </authorList>
    </citation>
    <scope>NUCLEOTIDE SEQUENCE</scope>
    <source>
        <strain evidence="2">5K15</strain>
    </source>
</reference>
<keyword evidence="1" id="KW-0472">Membrane</keyword>
<protein>
    <submittedName>
        <fullName evidence="2">Uncharacterized protein</fullName>
    </submittedName>
</protein>
<comment type="caution">
    <text evidence="2">The sequence shown here is derived from an EMBL/GenBank/DDBJ whole genome shotgun (WGS) entry which is preliminary data.</text>
</comment>
<keyword evidence="1" id="KW-0812">Transmembrane</keyword>
<organism evidence="2 3">
    <name type="scientific">Oceaniferula flava</name>
    <dbReference type="NCBI Taxonomy" id="2800421"/>
    <lineage>
        <taxon>Bacteria</taxon>
        <taxon>Pseudomonadati</taxon>
        <taxon>Verrucomicrobiota</taxon>
        <taxon>Verrucomicrobiia</taxon>
        <taxon>Verrucomicrobiales</taxon>
        <taxon>Verrucomicrobiaceae</taxon>
        <taxon>Oceaniferula</taxon>
    </lineage>
</organism>
<feature type="transmembrane region" description="Helical" evidence="1">
    <location>
        <begin position="98"/>
        <end position="120"/>
    </location>
</feature>
<gene>
    <name evidence="2" type="ORF">JIN83_06280</name>
</gene>
<evidence type="ECO:0000313" key="2">
    <source>
        <dbReference type="EMBL" id="MBK1854558.1"/>
    </source>
</evidence>
<evidence type="ECO:0000256" key="1">
    <source>
        <dbReference type="SAM" id="Phobius"/>
    </source>
</evidence>
<evidence type="ECO:0000313" key="3">
    <source>
        <dbReference type="Proteomes" id="UP000634206"/>
    </source>
</evidence>
<dbReference type="RefSeq" id="WP_309489165.1">
    <property type="nucleotide sequence ID" value="NZ_JAENIG010000003.1"/>
</dbReference>
<dbReference type="EMBL" id="JAENIG010000003">
    <property type="protein sequence ID" value="MBK1854558.1"/>
    <property type="molecule type" value="Genomic_DNA"/>
</dbReference>
<dbReference type="Proteomes" id="UP000634206">
    <property type="component" value="Unassembled WGS sequence"/>
</dbReference>
<sequence length="130" mass="13880">MKTTSKVAASFLAMALGWIVMMIILTVFMLASAPAWSSLGDLTIIGIYSFFVVLGAWFIVCLPLYILIPNNCFLFEWYVGGPIGACVGFLAGYLLIGHIGFCCLAMTVGGVAGGIGRLFIEDPGYKAPQI</sequence>
<keyword evidence="3" id="KW-1185">Reference proteome</keyword>
<name>A0AAE2SB06_9BACT</name>
<feature type="transmembrane region" description="Helical" evidence="1">
    <location>
        <begin position="45"/>
        <end position="68"/>
    </location>
</feature>
<accession>A0AAE2SB06</accession>
<keyword evidence="1" id="KW-1133">Transmembrane helix</keyword>
<proteinExistence type="predicted"/>
<dbReference type="AlphaFoldDB" id="A0AAE2SB06"/>
<feature type="transmembrane region" description="Helical" evidence="1">
    <location>
        <begin position="75"/>
        <end position="92"/>
    </location>
</feature>
<feature type="transmembrane region" description="Helical" evidence="1">
    <location>
        <begin position="7"/>
        <end position="33"/>
    </location>
</feature>